<evidence type="ECO:0000313" key="2">
    <source>
        <dbReference type="EMBL" id="KAK5948600.1"/>
    </source>
</evidence>
<dbReference type="Proteomes" id="UP001316803">
    <property type="component" value="Unassembled WGS sequence"/>
</dbReference>
<dbReference type="InterPro" id="IPR011051">
    <property type="entry name" value="RmlC_Cupin_sf"/>
</dbReference>
<reference evidence="2 3" key="1">
    <citation type="submission" date="2022-12" db="EMBL/GenBank/DDBJ databases">
        <title>Genomic features and morphological characterization of a novel Knufia sp. strain isolated from spacecraft assembly facility.</title>
        <authorList>
            <person name="Teixeira M."/>
            <person name="Chander A.M."/>
            <person name="Stajich J.E."/>
            <person name="Venkateswaran K."/>
        </authorList>
    </citation>
    <scope>NUCLEOTIDE SEQUENCE [LARGE SCALE GENOMIC DNA]</scope>
    <source>
        <strain evidence="2 3">FJI-L2-BK-P2</strain>
    </source>
</reference>
<dbReference type="InterPro" id="IPR039935">
    <property type="entry name" value="YML079W-like"/>
</dbReference>
<dbReference type="CDD" id="cd06121">
    <property type="entry name" value="cupin_YML079wp"/>
    <property type="match status" value="1"/>
</dbReference>
<feature type="domain" description="DUF985" evidence="1">
    <location>
        <begin position="19"/>
        <end position="149"/>
    </location>
</feature>
<evidence type="ECO:0000259" key="1">
    <source>
        <dbReference type="Pfam" id="PF06172"/>
    </source>
</evidence>
<dbReference type="InterPro" id="IPR009327">
    <property type="entry name" value="Cupin_DUF985"/>
</dbReference>
<dbReference type="Pfam" id="PF06172">
    <property type="entry name" value="Cupin_5"/>
    <property type="match status" value="1"/>
</dbReference>
<evidence type="ECO:0000313" key="3">
    <source>
        <dbReference type="Proteomes" id="UP001316803"/>
    </source>
</evidence>
<dbReference type="Gene3D" id="2.60.120.10">
    <property type="entry name" value="Jelly Rolls"/>
    <property type="match status" value="1"/>
</dbReference>
<gene>
    <name evidence="2" type="ORF">OHC33_010359</name>
</gene>
<accession>A0AAN8EFT7</accession>
<dbReference type="AlphaFoldDB" id="A0AAN8EFT7"/>
<dbReference type="PANTHER" id="PTHR33387">
    <property type="entry name" value="RMLC-LIKE JELLY ROLL FOLD PROTEIN"/>
    <property type="match status" value="1"/>
</dbReference>
<dbReference type="PANTHER" id="PTHR33387:SF3">
    <property type="entry name" value="DUF985 DOMAIN-CONTAINING PROTEIN"/>
    <property type="match status" value="1"/>
</dbReference>
<protein>
    <recommendedName>
        <fullName evidence="1">DUF985 domain-containing protein</fullName>
    </recommendedName>
</protein>
<proteinExistence type="predicted"/>
<comment type="caution">
    <text evidence="2">The sequence shown here is derived from an EMBL/GenBank/DDBJ whole genome shotgun (WGS) entry which is preliminary data.</text>
</comment>
<name>A0AAN8EFT7_9EURO</name>
<dbReference type="EMBL" id="JAKLMC020000045">
    <property type="protein sequence ID" value="KAK5948600.1"/>
    <property type="molecule type" value="Genomic_DNA"/>
</dbReference>
<dbReference type="SUPFAM" id="SSF51182">
    <property type="entry name" value="RmlC-like cupins"/>
    <property type="match status" value="1"/>
</dbReference>
<organism evidence="2 3">
    <name type="scientific">Knufia fluminis</name>
    <dbReference type="NCBI Taxonomy" id="191047"/>
    <lineage>
        <taxon>Eukaryota</taxon>
        <taxon>Fungi</taxon>
        <taxon>Dikarya</taxon>
        <taxon>Ascomycota</taxon>
        <taxon>Pezizomycotina</taxon>
        <taxon>Eurotiomycetes</taxon>
        <taxon>Chaetothyriomycetidae</taxon>
        <taxon>Chaetothyriales</taxon>
        <taxon>Trichomeriaceae</taxon>
        <taxon>Knufia</taxon>
    </lineage>
</organism>
<sequence>MAVSLPFNQPSQSKPLGPKEIITLLDLQPHPEGGYFRQTFIDDAHPTASGRAPSTMIYFLLERGNHSNIHRIDAAEGWHFYAGQAIDVVELSRDGAVITKLGMDLARGERPQCVVRPNTWFGSKPAEGSEWALVGCTVAPGFLFEKFELGERGKLVEEFPGCREWIVALTPES</sequence>
<keyword evidence="3" id="KW-1185">Reference proteome</keyword>
<dbReference type="InterPro" id="IPR014710">
    <property type="entry name" value="RmlC-like_jellyroll"/>
</dbReference>